<dbReference type="PANTHER" id="PTHR30349">
    <property type="entry name" value="PHAGE INTEGRASE-RELATED"/>
    <property type="match status" value="1"/>
</dbReference>
<evidence type="ECO:0000256" key="4">
    <source>
        <dbReference type="PROSITE-ProRule" id="PRU01248"/>
    </source>
</evidence>
<evidence type="ECO:0000259" key="6">
    <source>
        <dbReference type="PROSITE" id="PS51900"/>
    </source>
</evidence>
<dbReference type="GO" id="GO:0006310">
    <property type="term" value="P:DNA recombination"/>
    <property type="evidence" value="ECO:0007669"/>
    <property type="project" value="UniProtKB-KW"/>
</dbReference>
<dbReference type="InterPro" id="IPR044068">
    <property type="entry name" value="CB"/>
</dbReference>
<feature type="domain" description="Core-binding (CB)" evidence="6">
    <location>
        <begin position="18"/>
        <end position="94"/>
    </location>
</feature>
<dbReference type="GO" id="GO:0003677">
    <property type="term" value="F:DNA binding"/>
    <property type="evidence" value="ECO:0007669"/>
    <property type="project" value="UniProtKB-UniRule"/>
</dbReference>
<evidence type="ECO:0000256" key="1">
    <source>
        <dbReference type="ARBA" id="ARBA00008857"/>
    </source>
</evidence>
<dbReference type="InterPro" id="IPR002104">
    <property type="entry name" value="Integrase_catalytic"/>
</dbReference>
<keyword evidence="2 4" id="KW-0238">DNA-binding</keyword>
<evidence type="ECO:0000313" key="8">
    <source>
        <dbReference type="Proteomes" id="UP000293589"/>
    </source>
</evidence>
<dbReference type="Proteomes" id="UP000293589">
    <property type="component" value="Chromosome"/>
</dbReference>
<evidence type="ECO:0000313" key="7">
    <source>
        <dbReference type="EMBL" id="QAY33883.1"/>
    </source>
</evidence>
<accession>A0A4P6DV16</accession>
<evidence type="ECO:0000256" key="3">
    <source>
        <dbReference type="ARBA" id="ARBA00023172"/>
    </source>
</evidence>
<dbReference type="SUPFAM" id="SSF56349">
    <property type="entry name" value="DNA breaking-rejoining enzymes"/>
    <property type="match status" value="1"/>
</dbReference>
<reference evidence="7 8" key="1">
    <citation type="submission" date="2019-01" db="EMBL/GenBank/DDBJ databases">
        <title>Complete genome sequence of Bifidobacterium gallinarum CACC 514.</title>
        <authorList>
            <person name="Jung M."/>
        </authorList>
    </citation>
    <scope>NUCLEOTIDE SEQUENCE [LARGE SCALE GENOMIC DNA]</scope>
    <source>
        <strain evidence="7 8">CACC 514</strain>
    </source>
</reference>
<feature type="domain" description="Tyr recombinase" evidence="5">
    <location>
        <begin position="115"/>
        <end position="277"/>
    </location>
</feature>
<dbReference type="Gene3D" id="1.10.150.130">
    <property type="match status" value="1"/>
</dbReference>
<dbReference type="InterPro" id="IPR010998">
    <property type="entry name" value="Integrase_recombinase_N"/>
</dbReference>
<comment type="similarity">
    <text evidence="1">Belongs to the 'phage' integrase family.</text>
</comment>
<dbReference type="PROSITE" id="PS51900">
    <property type="entry name" value="CB"/>
    <property type="match status" value="1"/>
</dbReference>
<dbReference type="PROSITE" id="PS51898">
    <property type="entry name" value="TYR_RECOMBINASE"/>
    <property type="match status" value="1"/>
</dbReference>
<dbReference type="InterPro" id="IPR050090">
    <property type="entry name" value="Tyrosine_recombinase_XerCD"/>
</dbReference>
<dbReference type="EMBL" id="CP035464">
    <property type="protein sequence ID" value="QAY33883.1"/>
    <property type="molecule type" value="Genomic_DNA"/>
</dbReference>
<dbReference type="CDD" id="cd00397">
    <property type="entry name" value="DNA_BRE_C"/>
    <property type="match status" value="1"/>
</dbReference>
<dbReference type="PANTHER" id="PTHR30349:SF64">
    <property type="entry name" value="PROPHAGE INTEGRASE INTD-RELATED"/>
    <property type="match status" value="1"/>
</dbReference>
<organism evidence="7 8">
    <name type="scientific">Bifidobacterium pullorum subsp. gallinarum</name>
    <dbReference type="NCBI Taxonomy" id="78344"/>
    <lineage>
        <taxon>Bacteria</taxon>
        <taxon>Bacillati</taxon>
        <taxon>Actinomycetota</taxon>
        <taxon>Actinomycetes</taxon>
        <taxon>Bifidobacteriales</taxon>
        <taxon>Bifidobacteriaceae</taxon>
        <taxon>Bifidobacterium</taxon>
    </lineage>
</organism>
<dbReference type="InterPro" id="IPR011010">
    <property type="entry name" value="DNA_brk_join_enz"/>
</dbReference>
<gene>
    <name evidence="7" type="ORF">ESN35_06205</name>
</gene>
<keyword evidence="3" id="KW-0233">DNA recombination</keyword>
<evidence type="ECO:0000259" key="5">
    <source>
        <dbReference type="PROSITE" id="PS51898"/>
    </source>
</evidence>
<proteinExistence type="inferred from homology"/>
<dbReference type="Pfam" id="PF00589">
    <property type="entry name" value="Phage_integrase"/>
    <property type="match status" value="1"/>
</dbReference>
<protein>
    <submittedName>
        <fullName evidence="7">Integrase</fullName>
    </submittedName>
</protein>
<dbReference type="AlphaFoldDB" id="A0A4P6DV16"/>
<sequence>MKYWSETRRNCRHAEPLDCWREPVDQWLDYLDVIGRSRETQRTRWYQICEFSRFVGKGIPDVTEDDLVVCLARLNTESRRGMRSCIKTFYDWCIRHDLAEYNPAVGIPAVRTEIRGGLICPEDAVARGLSDQDEYASMAVMLGAFCGLRRIEMTRINLASDLEETPNGLELIIHGKGNRERKLPVPQRLAVKLSERPQGWLFPGDVHGHCGVDFVAKRIKKATGFPSHALRRRFATVAYYRSGCNIILVSKMLGHANIGTTMHYIGLVQDEMRNAIEATTRTDPTILLSPTAFRGSTDVFDVPYDLTTARIG</sequence>
<name>A0A4P6DV16_9BIFI</name>
<dbReference type="GO" id="GO:0015074">
    <property type="term" value="P:DNA integration"/>
    <property type="evidence" value="ECO:0007669"/>
    <property type="project" value="InterPro"/>
</dbReference>
<dbReference type="Gene3D" id="1.10.443.10">
    <property type="entry name" value="Intergrase catalytic core"/>
    <property type="match status" value="1"/>
</dbReference>
<evidence type="ECO:0000256" key="2">
    <source>
        <dbReference type="ARBA" id="ARBA00023125"/>
    </source>
</evidence>
<dbReference type="InterPro" id="IPR013762">
    <property type="entry name" value="Integrase-like_cat_sf"/>
</dbReference>
<dbReference type="KEGG" id="bgx:ESN35_06205"/>